<evidence type="ECO:0000259" key="3">
    <source>
        <dbReference type="Pfam" id="PF03061"/>
    </source>
</evidence>
<dbReference type="SUPFAM" id="SSF54637">
    <property type="entry name" value="Thioesterase/thiol ester dehydrase-isomerase"/>
    <property type="match status" value="1"/>
</dbReference>
<accession>A0ABS7CDR3</accession>
<dbReference type="InterPro" id="IPR003736">
    <property type="entry name" value="PAAI_dom"/>
</dbReference>
<protein>
    <submittedName>
        <fullName evidence="4">PaaI family thioesterase</fullName>
    </submittedName>
</protein>
<dbReference type="Proteomes" id="UP001519887">
    <property type="component" value="Unassembled WGS sequence"/>
</dbReference>
<dbReference type="NCBIfam" id="TIGR00369">
    <property type="entry name" value="unchar_dom_1"/>
    <property type="match status" value="1"/>
</dbReference>
<gene>
    <name evidence="4" type="ORF">K0U00_33975</name>
</gene>
<dbReference type="CDD" id="cd03443">
    <property type="entry name" value="PaaI_thioesterase"/>
    <property type="match status" value="1"/>
</dbReference>
<sequence length="139" mass="15064">MSMMNDRLEKLSEQARHTFWGYLGCELASMDENKVIVTLDVKEHHLNLIGILHGGVHTALLDSAMGLVAMAARPEEDMVTSNLNIHFTSPAGPGIVTAEAEIVHMSGKMITAQGTIRSAADVLCSMATASFRVIERKSN</sequence>
<proteinExistence type="inferred from homology"/>
<evidence type="ECO:0000256" key="2">
    <source>
        <dbReference type="ARBA" id="ARBA00022801"/>
    </source>
</evidence>
<dbReference type="Gene3D" id="3.10.129.10">
    <property type="entry name" value="Hotdog Thioesterase"/>
    <property type="match status" value="1"/>
</dbReference>
<feature type="domain" description="Thioesterase" evidence="3">
    <location>
        <begin position="50"/>
        <end position="124"/>
    </location>
</feature>
<comment type="similarity">
    <text evidence="1">Belongs to the thioesterase PaaI family.</text>
</comment>
<organism evidence="4 5">
    <name type="scientific">Paenibacillus sepulcri</name>
    <dbReference type="NCBI Taxonomy" id="359917"/>
    <lineage>
        <taxon>Bacteria</taxon>
        <taxon>Bacillati</taxon>
        <taxon>Bacillota</taxon>
        <taxon>Bacilli</taxon>
        <taxon>Bacillales</taxon>
        <taxon>Paenibacillaceae</taxon>
        <taxon>Paenibacillus</taxon>
    </lineage>
</organism>
<dbReference type="InterPro" id="IPR006683">
    <property type="entry name" value="Thioestr_dom"/>
</dbReference>
<dbReference type="InterPro" id="IPR029069">
    <property type="entry name" value="HotDog_dom_sf"/>
</dbReference>
<keyword evidence="2" id="KW-0378">Hydrolase</keyword>
<dbReference type="PANTHER" id="PTHR43240:SF5">
    <property type="entry name" value="1,4-DIHYDROXY-2-NAPHTHOYL-COA THIOESTERASE 1"/>
    <property type="match status" value="1"/>
</dbReference>
<name>A0ABS7CDR3_9BACL</name>
<evidence type="ECO:0000313" key="4">
    <source>
        <dbReference type="EMBL" id="MBW7459070.1"/>
    </source>
</evidence>
<reference evidence="4 5" key="1">
    <citation type="submission" date="2021-07" db="EMBL/GenBank/DDBJ databases">
        <title>Paenibacillus radiodurans sp. nov., isolated from the southeastern edge of Tengger Desert.</title>
        <authorList>
            <person name="Zhang G."/>
        </authorList>
    </citation>
    <scope>NUCLEOTIDE SEQUENCE [LARGE SCALE GENOMIC DNA]</scope>
    <source>
        <strain evidence="4 5">CCM 7311</strain>
    </source>
</reference>
<dbReference type="Pfam" id="PF03061">
    <property type="entry name" value="4HBT"/>
    <property type="match status" value="1"/>
</dbReference>
<dbReference type="PANTHER" id="PTHR43240">
    <property type="entry name" value="1,4-DIHYDROXY-2-NAPHTHOYL-COA THIOESTERASE 1"/>
    <property type="match status" value="1"/>
</dbReference>
<dbReference type="EMBL" id="JAHZIK010001467">
    <property type="protein sequence ID" value="MBW7459070.1"/>
    <property type="molecule type" value="Genomic_DNA"/>
</dbReference>
<dbReference type="RefSeq" id="WP_210043965.1">
    <property type="nucleotide sequence ID" value="NZ_JBHLVU010000001.1"/>
</dbReference>
<comment type="caution">
    <text evidence="4">The sequence shown here is derived from an EMBL/GenBank/DDBJ whole genome shotgun (WGS) entry which is preliminary data.</text>
</comment>
<evidence type="ECO:0000313" key="5">
    <source>
        <dbReference type="Proteomes" id="UP001519887"/>
    </source>
</evidence>
<evidence type="ECO:0000256" key="1">
    <source>
        <dbReference type="ARBA" id="ARBA00008324"/>
    </source>
</evidence>
<keyword evidence="5" id="KW-1185">Reference proteome</keyword>